<dbReference type="AlphaFoldDB" id="A0AAV7Q1Q6"/>
<feature type="non-terminal residue" evidence="1">
    <location>
        <position position="1"/>
    </location>
</feature>
<accession>A0AAV7Q1Q6</accession>
<evidence type="ECO:0000313" key="1">
    <source>
        <dbReference type="EMBL" id="KAJ1133434.1"/>
    </source>
</evidence>
<reference evidence="1" key="1">
    <citation type="journal article" date="2022" name="bioRxiv">
        <title>Sequencing and chromosome-scale assembly of the giantPleurodeles waltlgenome.</title>
        <authorList>
            <person name="Brown T."/>
            <person name="Elewa A."/>
            <person name="Iarovenko S."/>
            <person name="Subramanian E."/>
            <person name="Araus A.J."/>
            <person name="Petzold A."/>
            <person name="Susuki M."/>
            <person name="Suzuki K.-i.T."/>
            <person name="Hayashi T."/>
            <person name="Toyoda A."/>
            <person name="Oliveira C."/>
            <person name="Osipova E."/>
            <person name="Leigh N.D."/>
            <person name="Simon A."/>
            <person name="Yun M.H."/>
        </authorList>
    </citation>
    <scope>NUCLEOTIDE SEQUENCE</scope>
    <source>
        <strain evidence="1">20211129_DDA</strain>
        <tissue evidence="1">Liver</tissue>
    </source>
</reference>
<dbReference type="EMBL" id="JANPWB010000011">
    <property type="protein sequence ID" value="KAJ1133434.1"/>
    <property type="molecule type" value="Genomic_DNA"/>
</dbReference>
<feature type="non-terminal residue" evidence="1">
    <location>
        <position position="53"/>
    </location>
</feature>
<keyword evidence="2" id="KW-1185">Reference proteome</keyword>
<evidence type="ECO:0000313" key="2">
    <source>
        <dbReference type="Proteomes" id="UP001066276"/>
    </source>
</evidence>
<gene>
    <name evidence="1" type="ORF">NDU88_011729</name>
</gene>
<comment type="caution">
    <text evidence="1">The sequence shown here is derived from an EMBL/GenBank/DDBJ whole genome shotgun (WGS) entry which is preliminary data.</text>
</comment>
<organism evidence="1 2">
    <name type="scientific">Pleurodeles waltl</name>
    <name type="common">Iberian ribbed newt</name>
    <dbReference type="NCBI Taxonomy" id="8319"/>
    <lineage>
        <taxon>Eukaryota</taxon>
        <taxon>Metazoa</taxon>
        <taxon>Chordata</taxon>
        <taxon>Craniata</taxon>
        <taxon>Vertebrata</taxon>
        <taxon>Euteleostomi</taxon>
        <taxon>Amphibia</taxon>
        <taxon>Batrachia</taxon>
        <taxon>Caudata</taxon>
        <taxon>Salamandroidea</taxon>
        <taxon>Salamandridae</taxon>
        <taxon>Pleurodelinae</taxon>
        <taxon>Pleurodeles</taxon>
    </lineage>
</organism>
<name>A0AAV7Q1Q6_PLEWA</name>
<dbReference type="Proteomes" id="UP001066276">
    <property type="component" value="Chromosome 7"/>
</dbReference>
<protein>
    <submittedName>
        <fullName evidence="1">Uncharacterized protein</fullName>
    </submittedName>
</protein>
<sequence length="53" mass="5744">ACRYRCLGQAVYSAVHAGADLWDRCLGDALPGAVHAGAGAWYRLYTVQCMQVQ</sequence>
<proteinExistence type="predicted"/>